<accession>A0A834XE00</accession>
<gene>
    <name evidence="1" type="ORF">G2W53_004810</name>
</gene>
<dbReference type="AlphaFoldDB" id="A0A834XE00"/>
<name>A0A834XE00_9FABA</name>
<evidence type="ECO:0000313" key="2">
    <source>
        <dbReference type="Proteomes" id="UP000634136"/>
    </source>
</evidence>
<sequence length="24" mass="2680">MVAVGEVPKENPVALMTKRVQRNL</sequence>
<organism evidence="1 2">
    <name type="scientific">Senna tora</name>
    <dbReference type="NCBI Taxonomy" id="362788"/>
    <lineage>
        <taxon>Eukaryota</taxon>
        <taxon>Viridiplantae</taxon>
        <taxon>Streptophyta</taxon>
        <taxon>Embryophyta</taxon>
        <taxon>Tracheophyta</taxon>
        <taxon>Spermatophyta</taxon>
        <taxon>Magnoliopsida</taxon>
        <taxon>eudicotyledons</taxon>
        <taxon>Gunneridae</taxon>
        <taxon>Pentapetalae</taxon>
        <taxon>rosids</taxon>
        <taxon>fabids</taxon>
        <taxon>Fabales</taxon>
        <taxon>Fabaceae</taxon>
        <taxon>Caesalpinioideae</taxon>
        <taxon>Cassia clade</taxon>
        <taxon>Senna</taxon>
    </lineage>
</organism>
<comment type="caution">
    <text evidence="1">The sequence shown here is derived from an EMBL/GenBank/DDBJ whole genome shotgun (WGS) entry which is preliminary data.</text>
</comment>
<dbReference type="Proteomes" id="UP000634136">
    <property type="component" value="Unassembled WGS sequence"/>
</dbReference>
<dbReference type="EMBL" id="JAAIUW010000002">
    <property type="protein sequence ID" value="KAF7842512.1"/>
    <property type="molecule type" value="Genomic_DNA"/>
</dbReference>
<reference evidence="1" key="1">
    <citation type="submission" date="2020-09" db="EMBL/GenBank/DDBJ databases">
        <title>Genome-Enabled Discovery of Anthraquinone Biosynthesis in Senna tora.</title>
        <authorList>
            <person name="Kang S.-H."/>
            <person name="Pandey R.P."/>
            <person name="Lee C.-M."/>
            <person name="Sim J.-S."/>
            <person name="Jeong J.-T."/>
            <person name="Choi B.-S."/>
            <person name="Jung M."/>
            <person name="Ginzburg D."/>
            <person name="Zhao K."/>
            <person name="Won S.Y."/>
            <person name="Oh T.-J."/>
            <person name="Yu Y."/>
            <person name="Kim N.-H."/>
            <person name="Lee O.R."/>
            <person name="Lee T.-H."/>
            <person name="Bashyal P."/>
            <person name="Kim T.-S."/>
            <person name="Lee W.-H."/>
            <person name="Kawkins C."/>
            <person name="Kim C.-K."/>
            <person name="Kim J.S."/>
            <person name="Ahn B.O."/>
            <person name="Rhee S.Y."/>
            <person name="Sohng J.K."/>
        </authorList>
    </citation>
    <scope>NUCLEOTIDE SEQUENCE</scope>
    <source>
        <tissue evidence="1">Leaf</tissue>
    </source>
</reference>
<keyword evidence="2" id="KW-1185">Reference proteome</keyword>
<evidence type="ECO:0000313" key="1">
    <source>
        <dbReference type="EMBL" id="KAF7842512.1"/>
    </source>
</evidence>
<proteinExistence type="predicted"/>
<protein>
    <submittedName>
        <fullName evidence="1">Uncharacterized protein</fullName>
    </submittedName>
</protein>